<feature type="non-terminal residue" evidence="3">
    <location>
        <position position="1782"/>
    </location>
</feature>
<feature type="domain" description="KATNIP" evidence="2">
    <location>
        <begin position="683"/>
        <end position="835"/>
    </location>
</feature>
<feature type="region of interest" description="Disordered" evidence="1">
    <location>
        <begin position="281"/>
        <end position="341"/>
    </location>
</feature>
<feature type="compositionally biased region" description="Low complexity" evidence="1">
    <location>
        <begin position="830"/>
        <end position="845"/>
    </location>
</feature>
<dbReference type="InterPro" id="IPR027859">
    <property type="entry name" value="KATNIP_dom"/>
</dbReference>
<feature type="region of interest" description="Disordered" evidence="1">
    <location>
        <begin position="1"/>
        <end position="50"/>
    </location>
</feature>
<accession>A0A8J7NFQ0</accession>
<dbReference type="Pfam" id="PF14652">
    <property type="entry name" value="DUF4457"/>
    <property type="match status" value="3"/>
</dbReference>
<reference evidence="3" key="1">
    <citation type="journal article" date="2021" name="Cell">
        <title>Tracing the genetic footprints of vertebrate landing in non-teleost ray-finned fishes.</title>
        <authorList>
            <person name="Bi X."/>
            <person name="Wang K."/>
            <person name="Yang L."/>
            <person name="Pan H."/>
            <person name="Jiang H."/>
            <person name="Wei Q."/>
            <person name="Fang M."/>
            <person name="Yu H."/>
            <person name="Zhu C."/>
            <person name="Cai Y."/>
            <person name="He Y."/>
            <person name="Gan X."/>
            <person name="Zeng H."/>
            <person name="Yu D."/>
            <person name="Zhu Y."/>
            <person name="Jiang H."/>
            <person name="Qiu Q."/>
            <person name="Yang H."/>
            <person name="Zhang Y.E."/>
            <person name="Wang W."/>
            <person name="Zhu M."/>
            <person name="He S."/>
            <person name="Zhang G."/>
        </authorList>
    </citation>
    <scope>NUCLEOTIDE SEQUENCE</scope>
    <source>
        <strain evidence="3">Allg_001</strain>
    </source>
</reference>
<feature type="compositionally biased region" description="Acidic residues" evidence="1">
    <location>
        <begin position="1129"/>
        <end position="1147"/>
    </location>
</feature>
<feature type="compositionally biased region" description="Low complexity" evidence="1">
    <location>
        <begin position="985"/>
        <end position="1007"/>
    </location>
</feature>
<dbReference type="EMBL" id="JAAWVO010000765">
    <property type="protein sequence ID" value="MBN3311563.1"/>
    <property type="molecule type" value="Genomic_DNA"/>
</dbReference>
<keyword evidence="4" id="KW-1185">Reference proteome</keyword>
<evidence type="ECO:0000256" key="1">
    <source>
        <dbReference type="SAM" id="MobiDB-lite"/>
    </source>
</evidence>
<feature type="region of interest" description="Disordered" evidence="1">
    <location>
        <begin position="450"/>
        <end position="486"/>
    </location>
</feature>
<dbReference type="InterPro" id="IPR026704">
    <property type="entry name" value="KATNIP"/>
</dbReference>
<dbReference type="FunFam" id="1.10.238.10:FF:000126">
    <property type="entry name" value="DCN1-like protein"/>
    <property type="match status" value="1"/>
</dbReference>
<evidence type="ECO:0000313" key="4">
    <source>
        <dbReference type="Proteomes" id="UP000736164"/>
    </source>
</evidence>
<dbReference type="PANTHER" id="PTHR21534">
    <property type="entry name" value="KATANIN-INTERACTING PROTEIN"/>
    <property type="match status" value="1"/>
</dbReference>
<evidence type="ECO:0000313" key="3">
    <source>
        <dbReference type="EMBL" id="MBN3311563.1"/>
    </source>
</evidence>
<dbReference type="PANTHER" id="PTHR21534:SF0">
    <property type="entry name" value="KATANIN-INTERACTING PROTEIN"/>
    <property type="match status" value="1"/>
</dbReference>
<feature type="domain" description="KATNIP" evidence="2">
    <location>
        <begin position="1145"/>
        <end position="1274"/>
    </location>
</feature>
<name>A0A8J7NFQ0_ATRSP</name>
<feature type="compositionally biased region" description="Basic and acidic residues" evidence="1">
    <location>
        <begin position="582"/>
        <end position="600"/>
    </location>
</feature>
<protein>
    <submittedName>
        <fullName evidence="3">K0556 protein</fullName>
    </submittedName>
</protein>
<dbReference type="Proteomes" id="UP000736164">
    <property type="component" value="Unassembled WGS sequence"/>
</dbReference>
<feature type="compositionally biased region" description="Polar residues" evidence="1">
    <location>
        <begin position="301"/>
        <end position="310"/>
    </location>
</feature>
<organism evidence="3 4">
    <name type="scientific">Atractosteus spatula</name>
    <name type="common">Alligator gar</name>
    <name type="synonym">Lepisosteus spatula</name>
    <dbReference type="NCBI Taxonomy" id="7917"/>
    <lineage>
        <taxon>Eukaryota</taxon>
        <taxon>Metazoa</taxon>
        <taxon>Chordata</taxon>
        <taxon>Craniata</taxon>
        <taxon>Vertebrata</taxon>
        <taxon>Euteleostomi</taxon>
        <taxon>Actinopterygii</taxon>
        <taxon>Neopterygii</taxon>
        <taxon>Holostei</taxon>
        <taxon>Semionotiformes</taxon>
        <taxon>Lepisosteidae</taxon>
        <taxon>Atractosteus</taxon>
    </lineage>
</organism>
<feature type="compositionally biased region" description="Basic and acidic residues" evidence="1">
    <location>
        <begin position="938"/>
        <end position="947"/>
    </location>
</feature>
<feature type="non-terminal residue" evidence="3">
    <location>
        <position position="1"/>
    </location>
</feature>
<evidence type="ECO:0000259" key="2">
    <source>
        <dbReference type="Pfam" id="PF14652"/>
    </source>
</evidence>
<feature type="compositionally biased region" description="Acidic residues" evidence="1">
    <location>
        <begin position="455"/>
        <end position="466"/>
    </location>
</feature>
<feature type="compositionally biased region" description="Basic and acidic residues" evidence="1">
    <location>
        <begin position="853"/>
        <end position="868"/>
    </location>
</feature>
<feature type="compositionally biased region" description="Polar residues" evidence="1">
    <location>
        <begin position="927"/>
        <end position="937"/>
    </location>
</feature>
<feature type="region of interest" description="Disordered" evidence="1">
    <location>
        <begin position="1107"/>
        <end position="1147"/>
    </location>
</feature>
<sequence length="1782" mass="197458">MGQCVTKCKNPSSSLGSKSGDKEPGSKSQGKKGGGGGHKEEPGPVCGKASGDLLANGTKKMAVAAEATQLPVPSGDTRQEELLSNGEEFSLPRIEELFRCYKDEQDDAILEEGMERFCNDLCVDPAEFRVLVLAWKFQAATMCKFTRLYLLPHVSGSLELPILDLNCVQITILSFQQSPLGVGEWRLIDVWFGAYLRVRFEKAQASLPTSTLQLWMKDLTSLCKATEISQEFSELLGCQVLDPGVLCGFLTQILKRLKAKNSREIALERLEQGFSIYVNGANSRPTGQPKNLGPQPCAPSASRTTQTADASQRRFLLEDDLQDSEVTQRRRSQTAPGKVQRKEWVQNSVHIKTEKGSRIRIGPGPRYSDDFEAYESVNMETSGAQSARRESWNVPRAFSAKADARAGRSEPGCSEKVLLNIDEVKLALSVLRPQVLRRSLEVGVCVRRGGRDSAGEESDAGEEDWVEERIEGEGSSARVEQGSAAGESVLEPGDLIVLDFGPSPSSTKKERLLSAKRRDNIEAYIPTKPLMVKGRACDRPPRSPAQDPAMPWSRAERPLSAARKLAAEDPDPEETAGAVVEAVRRENRPLRREGRPQLRQELPEHRLVMNGQEEDAESEVTKAMNRICLLEPSQQKKILKALERIEADSAVAVQQKAKSSDKPERAQAQEATEVPGALYVTMEILSNWGHCSEVGLTEVQFFCPRNQKLYVSPHDLDVRNANSPGELGALVDGKTKTTKERHMWTCPFHPPIQLYFIVRNPGRTRDFGVSKIKIWNYNRSLADLDIGARNVRIYLDSTLVFEGELEKGCGNSVFDYSTTVPLRGPVQDPSSASRQKSPESRSSSSVGADDDPGDIRTELPESKDKAEGEALPEDLTMPSVPASRPESPVQPDSRDSAWASLLADELPATRQPEPNAGKKTADRGSPRTPSWLQPPNRTRQDAPERQKPPWLSADLPAEPELPELSGHPGRVRRSAVAGGNKTRNGDPSLLSDADSSDLGPGWSPSLLGGVGLKPDRPASGRRSAPRKAAQRVPRDGSGKQVLPAIDDLNSGGGGRAQRTPRAKWRSEQDDTLLESWDSLVRFNQSQRGRISNTGFEGDVFDEFLQQQRAGRPQASRDARPGPCGREPAPEEPADEPPGEAERDEEFEIPVLPRGQRLVINILSTWGDRHYVGLDGLEIFSSTGEPVVPVHIRADPPDINILPAYGKDPRVVANLIDGVNRTQDDMHLWLAPFTSGRSHVLSVDFPSPCQVAMIRIWNYNKSRIHSFRGARECELWNSSSWVYIYIFSGLYLHYVCYVAYRHPDTSEKGKSFAVSWLQCEFSTLFADFFLYSRPEEQPSPSSSVPGAAPLQAPGMYTGKCLEINFAMTWGDSHYMGVTGLEVVGKDGQSLPLTMSMIDARPRDLNELPEYNQDSRTLDKLIDSTNITMEDEHMWLIPFTRGSDHVLTVSFERPETIAGLRIWNYNKSPEDTYRGVKLIHVSLDGLCVSPPEGFLVRKGPGTCHFDFAQEILFVDYLQPAGGPADRPHSQQLGSGSKAVEQASMDYEAPLMPCGFIFQLQLLTTWGDPYYVGLNGLEFYDDRDERIPLTDNNIAAFPDSVNVLDSVAGDVRTPDKLIDGTNNTHDGRHMWLAPVLPGLVNRVYVIFDKPMTVSMIKLWNYSKTPQRGVKEFGLLVDDLLVYNGILDAVTHVTRGILPTCDPVVPYHTILFTDNAKIAYRERNTVISPQPNRNEEDNYVEDQDVRMTNENEIVQHTKKKPTADPGESCLYSPLQDILSLDKFTKL</sequence>
<feature type="region of interest" description="Disordered" evidence="1">
    <location>
        <begin position="533"/>
        <end position="600"/>
    </location>
</feature>
<comment type="caution">
    <text evidence="3">The sequence shown here is derived from an EMBL/GenBank/DDBJ whole genome shotgun (WGS) entry which is preliminary data.</text>
</comment>
<gene>
    <name evidence="3" type="ORF">GTO95_0003318</name>
</gene>
<dbReference type="Gene3D" id="1.10.238.10">
    <property type="entry name" value="EF-hand"/>
    <property type="match status" value="1"/>
</dbReference>
<proteinExistence type="predicted"/>
<feature type="domain" description="KATNIP" evidence="2">
    <location>
        <begin position="1362"/>
        <end position="1685"/>
    </location>
</feature>
<feature type="region of interest" description="Disordered" evidence="1">
    <location>
        <begin position="820"/>
        <end position="1069"/>
    </location>
</feature>